<dbReference type="WBParaSite" id="sdigi.contig2.g339.t1">
    <property type="protein sequence ID" value="sdigi.contig2.g339.t1"/>
    <property type="gene ID" value="sdigi.contig2.g339"/>
</dbReference>
<dbReference type="Proteomes" id="UP000887581">
    <property type="component" value="Unplaced"/>
</dbReference>
<proteinExistence type="predicted"/>
<sequence length="87" mass="10304">MRYKSDVMSQFNNDIDNKLQERRVNSALYLEVTYFVPPQMTKWVKWMMNRAIIIEVTVQIPLCDLISDGKYRVEIRNSLTSNPDGQF</sequence>
<protein>
    <submittedName>
        <fullName evidence="2">Uncharacterized protein</fullName>
    </submittedName>
</protein>
<name>A0A915PQM4_9BILA</name>
<keyword evidence="1" id="KW-1185">Reference proteome</keyword>
<accession>A0A915PQM4</accession>
<evidence type="ECO:0000313" key="1">
    <source>
        <dbReference type="Proteomes" id="UP000887581"/>
    </source>
</evidence>
<dbReference type="AlphaFoldDB" id="A0A915PQM4"/>
<organism evidence="1 2">
    <name type="scientific">Setaria digitata</name>
    <dbReference type="NCBI Taxonomy" id="48799"/>
    <lineage>
        <taxon>Eukaryota</taxon>
        <taxon>Metazoa</taxon>
        <taxon>Ecdysozoa</taxon>
        <taxon>Nematoda</taxon>
        <taxon>Chromadorea</taxon>
        <taxon>Rhabditida</taxon>
        <taxon>Spirurina</taxon>
        <taxon>Spiruromorpha</taxon>
        <taxon>Filarioidea</taxon>
        <taxon>Setariidae</taxon>
        <taxon>Setaria</taxon>
    </lineage>
</organism>
<evidence type="ECO:0000313" key="2">
    <source>
        <dbReference type="WBParaSite" id="sdigi.contig2.g339.t1"/>
    </source>
</evidence>
<reference evidence="2" key="1">
    <citation type="submission" date="2022-11" db="UniProtKB">
        <authorList>
            <consortium name="WormBaseParasite"/>
        </authorList>
    </citation>
    <scope>IDENTIFICATION</scope>
</reference>